<evidence type="ECO:0000313" key="2">
    <source>
        <dbReference type="Proteomes" id="UP001523392"/>
    </source>
</evidence>
<name>A0ABT1D7G9_9PROT</name>
<comment type="caution">
    <text evidence="1">The sequence shown here is derived from an EMBL/GenBank/DDBJ whole genome shotgun (WGS) entry which is preliminary data.</text>
</comment>
<sequence length="108" mass="11242">MTRKHWEDDALEAALRRALPRPDAAAVARLEAAVARRIARSPLPAPPGPLVRLRAGLPELIPAGWGALAAAAGCAVWLGLHPVTHAAPQAAYDPLGPLLSLPVAGEFL</sequence>
<organism evidence="1 2">
    <name type="scientific">Siccirubricoccus soli</name>
    <dbReference type="NCBI Taxonomy" id="2899147"/>
    <lineage>
        <taxon>Bacteria</taxon>
        <taxon>Pseudomonadati</taxon>
        <taxon>Pseudomonadota</taxon>
        <taxon>Alphaproteobacteria</taxon>
        <taxon>Acetobacterales</taxon>
        <taxon>Roseomonadaceae</taxon>
        <taxon>Siccirubricoccus</taxon>
    </lineage>
</organism>
<gene>
    <name evidence="1" type="ORF">JYK14_17040</name>
</gene>
<accession>A0ABT1D7G9</accession>
<dbReference type="RefSeq" id="WP_252954489.1">
    <property type="nucleotide sequence ID" value="NZ_JAFIRR010000106.1"/>
</dbReference>
<dbReference type="Proteomes" id="UP001523392">
    <property type="component" value="Unassembled WGS sequence"/>
</dbReference>
<evidence type="ECO:0000313" key="1">
    <source>
        <dbReference type="EMBL" id="MCO6417856.1"/>
    </source>
</evidence>
<reference evidence="1 2" key="1">
    <citation type="submission" date="2021-12" db="EMBL/GenBank/DDBJ databases">
        <title>Siccirubricoccus leaddurans sp. nov., a high concentration Zn2+ tolerance bacterium.</title>
        <authorList>
            <person name="Cao Y."/>
        </authorList>
    </citation>
    <scope>NUCLEOTIDE SEQUENCE [LARGE SCALE GENOMIC DNA]</scope>
    <source>
        <strain evidence="1 2">KC 17139</strain>
    </source>
</reference>
<protein>
    <recommendedName>
        <fullName evidence="3">Dihydroorotate dehydrogenase</fullName>
    </recommendedName>
</protein>
<evidence type="ECO:0008006" key="3">
    <source>
        <dbReference type="Google" id="ProtNLM"/>
    </source>
</evidence>
<dbReference type="EMBL" id="JAFIRR010000106">
    <property type="protein sequence ID" value="MCO6417856.1"/>
    <property type="molecule type" value="Genomic_DNA"/>
</dbReference>
<proteinExistence type="predicted"/>
<keyword evidence="2" id="KW-1185">Reference proteome</keyword>